<dbReference type="NCBIfam" id="TIGR00104">
    <property type="entry name" value="tRNA_TsaA"/>
    <property type="match status" value="1"/>
</dbReference>
<evidence type="ECO:0000256" key="3">
    <source>
        <dbReference type="ARBA" id="ARBA00022691"/>
    </source>
</evidence>
<dbReference type="PROSITE" id="PS51668">
    <property type="entry name" value="TSAA_2"/>
    <property type="match status" value="1"/>
</dbReference>
<evidence type="ECO:0000256" key="6">
    <source>
        <dbReference type="ARBA" id="ARBA00051117"/>
    </source>
</evidence>
<dbReference type="AlphaFoldDB" id="A0A401SC28"/>
<dbReference type="GO" id="GO:0008033">
    <property type="term" value="P:tRNA processing"/>
    <property type="evidence" value="ECO:0007669"/>
    <property type="project" value="UniProtKB-KW"/>
</dbReference>
<dbReference type="OMA" id="IDMIQGT"/>
<dbReference type="InterPro" id="IPR023368">
    <property type="entry name" value="UPF0066_cons_site"/>
</dbReference>
<evidence type="ECO:0000256" key="2">
    <source>
        <dbReference type="ARBA" id="ARBA00022679"/>
    </source>
</evidence>
<dbReference type="SUPFAM" id="SSF118196">
    <property type="entry name" value="YaeB-like"/>
    <property type="match status" value="1"/>
</dbReference>
<proteinExistence type="inferred from homology"/>
<evidence type="ECO:0000313" key="11">
    <source>
        <dbReference type="EMBL" id="GCC27945.1"/>
    </source>
</evidence>
<dbReference type="PROSITE" id="PS01318">
    <property type="entry name" value="TSAA_1"/>
    <property type="match status" value="1"/>
</dbReference>
<evidence type="ECO:0000256" key="1">
    <source>
        <dbReference type="ARBA" id="ARBA00022603"/>
    </source>
</evidence>
<keyword evidence="2" id="KW-0808">Transferase</keyword>
<dbReference type="GO" id="GO:0032259">
    <property type="term" value="P:methylation"/>
    <property type="evidence" value="ECO:0007669"/>
    <property type="project" value="UniProtKB-KW"/>
</dbReference>
<keyword evidence="3" id="KW-0949">S-adenosyl-L-methionine</keyword>
<dbReference type="FunFam" id="2.40.30.70:FF:000002">
    <property type="entry name" value="tRNA (Adenine(37)-N6)-methyltransferase isoform X1"/>
    <property type="match status" value="1"/>
</dbReference>
<reference evidence="11 12" key="1">
    <citation type="journal article" date="2018" name="Nat. Ecol. Evol.">
        <title>Shark genomes provide insights into elasmobranch evolution and the origin of vertebrates.</title>
        <authorList>
            <person name="Hara Y"/>
            <person name="Yamaguchi K"/>
            <person name="Onimaru K"/>
            <person name="Kadota M"/>
            <person name="Koyanagi M"/>
            <person name="Keeley SD"/>
            <person name="Tatsumi K"/>
            <person name="Tanaka K"/>
            <person name="Motone F"/>
            <person name="Kageyama Y"/>
            <person name="Nozu R"/>
            <person name="Adachi N"/>
            <person name="Nishimura O"/>
            <person name="Nakagawa R"/>
            <person name="Tanegashima C"/>
            <person name="Kiyatake I"/>
            <person name="Matsumoto R"/>
            <person name="Murakumo K"/>
            <person name="Nishida K"/>
            <person name="Terakita A"/>
            <person name="Kuratani S"/>
            <person name="Sato K"/>
            <person name="Hyodo S Kuraku.S."/>
        </authorList>
    </citation>
    <scope>NUCLEOTIDE SEQUENCE [LARGE SCALE GENOMIC DNA]</scope>
</reference>
<evidence type="ECO:0000256" key="5">
    <source>
        <dbReference type="ARBA" id="ARBA00033753"/>
    </source>
</evidence>
<dbReference type="InterPro" id="IPR036413">
    <property type="entry name" value="YaeB-like_sf"/>
</dbReference>
<dbReference type="FunFam" id="3.30.2310.10:FF:000002">
    <property type="entry name" value="tRNA methyltransferase O"/>
    <property type="match status" value="1"/>
</dbReference>
<sequence>MEDNAQYRAARSEGEWLQCQVRALRAELRNLRQQVTKAGHVHKKSIEDLYSFLNVLKKDSNQDCLPIKHRNDSVPLSLEKGNIQTVPIGYIESCFTAKNGTPRQPTICSLSRARLKISKLIFNNAEHSLMGLDQFSHVWIIFVFHKNGHQCYKAKVKPPRLNGLKTGVFSTRSPHRPNAIGLTLAKLDRIEGDTVHLSGIDMIQGTPVLDIKPYIPDYDAPRGDPPRNNGQLHQEILMPNEQCQGTAIPITGVVTKNSEKPAHVKVASGTAEAVCTSWVQPAQRGAPYSVKKTDDDLTGEDWCPVQVGGAVSTCTVDEVADKQQCCTPELKAEKIDVLAGKKDASYENIHLAVEKIECQLVHNDAIKQVTAQDKVICLDSEQLSAATVQQNKQQKDVDAINIPGSQLSNSAIATWIRQSPVPSLQVRFTPHAELDLEQFQAPGGTDPDKASLKYFQSVKEAKSAIVAVLSADPRSIYRRKQCQDILFYFTVDIVHITAWFGDDFAEILRVKPVEKDV</sequence>
<accession>A0A401SC28</accession>
<keyword evidence="12" id="KW-1185">Reference proteome</keyword>
<evidence type="ECO:0000256" key="4">
    <source>
        <dbReference type="ARBA" id="ARBA00022694"/>
    </source>
</evidence>
<dbReference type="GO" id="GO:0008168">
    <property type="term" value="F:methyltransferase activity"/>
    <property type="evidence" value="ECO:0007669"/>
    <property type="project" value="UniProtKB-KW"/>
</dbReference>
<keyword evidence="4" id="KW-0819">tRNA processing</keyword>
<dbReference type="Gene3D" id="2.40.30.70">
    <property type="entry name" value="YaeB-like"/>
    <property type="match status" value="1"/>
</dbReference>
<dbReference type="Gene3D" id="3.30.2310.10">
    <property type="entry name" value="YaeB-like"/>
    <property type="match status" value="1"/>
</dbReference>
<comment type="caution">
    <text evidence="11">The sequence shown here is derived from an EMBL/GenBank/DDBJ whole genome shotgun (WGS) entry which is preliminary data.</text>
</comment>
<evidence type="ECO:0000313" key="12">
    <source>
        <dbReference type="Proteomes" id="UP000287033"/>
    </source>
</evidence>
<evidence type="ECO:0000256" key="8">
    <source>
        <dbReference type="ARBA" id="ARBA00079732"/>
    </source>
</evidence>
<evidence type="ECO:0000256" key="7">
    <source>
        <dbReference type="ARBA" id="ARBA00068542"/>
    </source>
</evidence>
<dbReference type="STRING" id="137246.A0A401SC28"/>
<dbReference type="EMBL" id="BEZZ01000184">
    <property type="protein sequence ID" value="GCC27945.1"/>
    <property type="molecule type" value="Genomic_DNA"/>
</dbReference>
<dbReference type="InterPro" id="IPR023370">
    <property type="entry name" value="TrmO-like_N"/>
</dbReference>
<feature type="domain" description="TsaA-like" evidence="10">
    <location>
        <begin position="85"/>
        <end position="223"/>
    </location>
</feature>
<dbReference type="InterPro" id="IPR036414">
    <property type="entry name" value="YaeB_N_sf"/>
</dbReference>
<evidence type="ECO:0000259" key="10">
    <source>
        <dbReference type="PROSITE" id="PS51668"/>
    </source>
</evidence>
<evidence type="ECO:0000256" key="9">
    <source>
        <dbReference type="SAM" id="Coils"/>
    </source>
</evidence>
<dbReference type="CDD" id="cd09281">
    <property type="entry name" value="UPF0066"/>
    <property type="match status" value="1"/>
</dbReference>
<dbReference type="Pfam" id="PF01980">
    <property type="entry name" value="TrmO_N"/>
    <property type="match status" value="1"/>
</dbReference>
<protein>
    <recommendedName>
        <fullName evidence="7">tRNA (adenine(37)-N6)-methyltransferase</fullName>
    </recommendedName>
    <alternativeName>
        <fullName evidence="8">tRNA methyltransferase O</fullName>
    </alternativeName>
</protein>
<gene>
    <name evidence="11" type="ORF">chiPu_0006371</name>
</gene>
<dbReference type="PANTHER" id="PTHR12818:SF0">
    <property type="entry name" value="TRNA (ADENINE(37)-N6)-METHYLTRANSFERASE"/>
    <property type="match status" value="1"/>
</dbReference>
<dbReference type="InterPro" id="IPR040372">
    <property type="entry name" value="YaeB-like"/>
</dbReference>
<keyword evidence="1" id="KW-0489">Methyltransferase</keyword>
<feature type="coiled-coil region" evidence="9">
    <location>
        <begin position="14"/>
        <end position="41"/>
    </location>
</feature>
<name>A0A401SC28_CHIPU</name>
<comment type="similarity">
    <text evidence="5">Belongs to the tRNA methyltransferase O family.</text>
</comment>
<dbReference type="PANTHER" id="PTHR12818">
    <property type="entry name" value="TRNA (ADENINE(37)-N6)-METHYLTRANSFERASE"/>
    <property type="match status" value="1"/>
</dbReference>
<dbReference type="OrthoDB" id="4882at2759"/>
<keyword evidence="9" id="KW-0175">Coiled coil</keyword>
<dbReference type="Proteomes" id="UP000287033">
    <property type="component" value="Unassembled WGS sequence"/>
</dbReference>
<comment type="catalytic activity">
    <reaction evidence="6">
        <text>N(6)-L-threonylcarbamoyladenosine(37) in tRNA + S-adenosyl-L-methionine = N(6)-methyl,N(6)-L-threonylcarbamoyladenosine(37) in tRNA + S-adenosyl-L-homocysteine + H(+)</text>
        <dbReference type="Rhea" id="RHEA:70027"/>
        <dbReference type="Rhea" id="RHEA-COMP:10163"/>
        <dbReference type="Rhea" id="RHEA-COMP:17808"/>
        <dbReference type="ChEBI" id="CHEBI:15378"/>
        <dbReference type="ChEBI" id="CHEBI:57856"/>
        <dbReference type="ChEBI" id="CHEBI:59789"/>
        <dbReference type="ChEBI" id="CHEBI:74418"/>
        <dbReference type="ChEBI" id="CHEBI:188470"/>
    </reaction>
    <physiologicalReaction direction="left-to-right" evidence="6">
        <dbReference type="Rhea" id="RHEA:70028"/>
    </physiologicalReaction>
</comment>
<organism evidence="11 12">
    <name type="scientific">Chiloscyllium punctatum</name>
    <name type="common">Brownbanded bambooshark</name>
    <name type="synonym">Hemiscyllium punctatum</name>
    <dbReference type="NCBI Taxonomy" id="137246"/>
    <lineage>
        <taxon>Eukaryota</taxon>
        <taxon>Metazoa</taxon>
        <taxon>Chordata</taxon>
        <taxon>Craniata</taxon>
        <taxon>Vertebrata</taxon>
        <taxon>Chondrichthyes</taxon>
        <taxon>Elasmobranchii</taxon>
        <taxon>Galeomorphii</taxon>
        <taxon>Galeoidea</taxon>
        <taxon>Orectolobiformes</taxon>
        <taxon>Hemiscylliidae</taxon>
        <taxon>Chiloscyllium</taxon>
    </lineage>
</organism>